<dbReference type="PANTHER" id="PTHR46230">
    <property type="match status" value="1"/>
</dbReference>
<evidence type="ECO:0000256" key="1">
    <source>
        <dbReference type="RuleBase" id="RU003860"/>
    </source>
</evidence>
<dbReference type="GO" id="GO:0016226">
    <property type="term" value="P:iron-sulfur cluster assembly"/>
    <property type="evidence" value="ECO:0007669"/>
    <property type="project" value="TreeGrafter"/>
</dbReference>
<name>A0A8B6M706_METTU</name>
<dbReference type="SUPFAM" id="SSF82657">
    <property type="entry name" value="BolA-like"/>
    <property type="match status" value="1"/>
</dbReference>
<dbReference type="Pfam" id="PF01722">
    <property type="entry name" value="BolA"/>
    <property type="match status" value="1"/>
</dbReference>
<sequence>MSNHTETVARPTGPSVADAMKAKLEAAFAPLSLEVIDESHKHAGHAHAVTEKPGRAGAAGETHFKVKVVSQSFQGKSRVDRHRAINAALAHELDAGVHALAIDAKAPGE</sequence>
<protein>
    <recommendedName>
        <fullName evidence="4">BolA family transcriptional regulator</fullName>
    </recommendedName>
</protein>
<dbReference type="Proteomes" id="UP000485880">
    <property type="component" value="Unassembled WGS sequence"/>
</dbReference>
<dbReference type="InterPro" id="IPR002634">
    <property type="entry name" value="BolA"/>
</dbReference>
<dbReference type="RefSeq" id="WP_174512644.1">
    <property type="nucleotide sequence ID" value="NZ_CABFMQ020000083.1"/>
</dbReference>
<gene>
    <name evidence="2" type="ORF">MPC4_260053</name>
</gene>
<reference evidence="2 3" key="1">
    <citation type="submission" date="2019-05" db="EMBL/GenBank/DDBJ databases">
        <authorList>
            <person name="Farhan Ul Haque M."/>
        </authorList>
    </citation>
    <scope>NUCLEOTIDE SEQUENCE [LARGE SCALE GENOMIC DNA]</scope>
    <source>
        <strain evidence="2">2</strain>
    </source>
</reference>
<dbReference type="Gene3D" id="3.30.300.90">
    <property type="entry name" value="BolA-like"/>
    <property type="match status" value="1"/>
</dbReference>
<comment type="similarity">
    <text evidence="1">Belongs to the BolA/IbaG family.</text>
</comment>
<dbReference type="PANTHER" id="PTHR46230:SF7">
    <property type="entry name" value="BOLA-LIKE PROTEIN 1"/>
    <property type="match status" value="1"/>
</dbReference>
<organism evidence="2 3">
    <name type="scientific">Methylocella tundrae</name>
    <dbReference type="NCBI Taxonomy" id="227605"/>
    <lineage>
        <taxon>Bacteria</taxon>
        <taxon>Pseudomonadati</taxon>
        <taxon>Pseudomonadota</taxon>
        <taxon>Alphaproteobacteria</taxon>
        <taxon>Hyphomicrobiales</taxon>
        <taxon>Beijerinckiaceae</taxon>
        <taxon>Methylocella</taxon>
    </lineage>
</organism>
<comment type="caution">
    <text evidence="2">The sequence shown here is derived from an EMBL/GenBank/DDBJ whole genome shotgun (WGS) entry which is preliminary data.</text>
</comment>
<evidence type="ECO:0000313" key="3">
    <source>
        <dbReference type="Proteomes" id="UP000485880"/>
    </source>
</evidence>
<proteinExistence type="inferred from homology"/>
<dbReference type="PIRSF" id="PIRSF003113">
    <property type="entry name" value="BolA"/>
    <property type="match status" value="1"/>
</dbReference>
<dbReference type="EMBL" id="CABFMQ020000083">
    <property type="protein sequence ID" value="VTZ50616.1"/>
    <property type="molecule type" value="Genomic_DNA"/>
</dbReference>
<dbReference type="AlphaFoldDB" id="A0A8B6M706"/>
<dbReference type="InterPro" id="IPR036065">
    <property type="entry name" value="BolA-like_sf"/>
</dbReference>
<accession>A0A8B6M706</accession>
<keyword evidence="3" id="KW-1185">Reference proteome</keyword>
<evidence type="ECO:0000313" key="2">
    <source>
        <dbReference type="EMBL" id="VTZ50616.1"/>
    </source>
</evidence>
<evidence type="ECO:0008006" key="4">
    <source>
        <dbReference type="Google" id="ProtNLM"/>
    </source>
</evidence>